<dbReference type="OrthoDB" id="347330at2759"/>
<dbReference type="AlphaFoldDB" id="U6GS94"/>
<feature type="non-terminal residue" evidence="2">
    <location>
        <position position="1"/>
    </location>
</feature>
<evidence type="ECO:0000256" key="1">
    <source>
        <dbReference type="SAM" id="MobiDB-lite"/>
    </source>
</evidence>
<feature type="non-terminal residue" evidence="2">
    <location>
        <position position="515"/>
    </location>
</feature>
<reference evidence="2" key="2">
    <citation type="submission" date="2013-10" db="EMBL/GenBank/DDBJ databases">
        <authorList>
            <person name="Aslett M."/>
        </authorList>
    </citation>
    <scope>NUCLEOTIDE SEQUENCE</scope>
    <source>
        <strain evidence="2">Houghton</strain>
    </source>
</reference>
<proteinExistence type="predicted"/>
<organism evidence="2 3">
    <name type="scientific">Eimeria acervulina</name>
    <name type="common">Coccidian parasite</name>
    <dbReference type="NCBI Taxonomy" id="5801"/>
    <lineage>
        <taxon>Eukaryota</taxon>
        <taxon>Sar</taxon>
        <taxon>Alveolata</taxon>
        <taxon>Apicomplexa</taxon>
        <taxon>Conoidasida</taxon>
        <taxon>Coccidia</taxon>
        <taxon>Eucoccidiorida</taxon>
        <taxon>Eimeriorina</taxon>
        <taxon>Eimeriidae</taxon>
        <taxon>Eimeria</taxon>
    </lineage>
</organism>
<feature type="region of interest" description="Disordered" evidence="1">
    <location>
        <begin position="327"/>
        <end position="355"/>
    </location>
</feature>
<dbReference type="VEuPathDB" id="ToxoDB:EAH_00068410"/>
<dbReference type="InterPro" id="IPR019562">
    <property type="entry name" value="Micronemal-adhesive-rpt_sia-bd"/>
</dbReference>
<feature type="compositionally biased region" description="Low complexity" evidence="1">
    <location>
        <begin position="81"/>
        <end position="93"/>
    </location>
</feature>
<keyword evidence="3" id="KW-1185">Reference proteome</keyword>
<feature type="compositionally biased region" description="Polar residues" evidence="1">
    <location>
        <begin position="483"/>
        <end position="493"/>
    </location>
</feature>
<feature type="region of interest" description="Disordered" evidence="1">
    <location>
        <begin position="460"/>
        <end position="494"/>
    </location>
</feature>
<reference evidence="2" key="1">
    <citation type="submission" date="2013-10" db="EMBL/GenBank/DDBJ databases">
        <title>Genomic analysis of the causative agents of coccidiosis in chickens.</title>
        <authorList>
            <person name="Reid A.J."/>
            <person name="Blake D."/>
            <person name="Billington K."/>
            <person name="Browne H."/>
            <person name="Dunn M."/>
            <person name="Hung S."/>
            <person name="Kawahara F."/>
            <person name="Miranda-Saavedra D."/>
            <person name="Mourier T."/>
            <person name="Nagra H."/>
            <person name="Otto T.D."/>
            <person name="Rawlings N."/>
            <person name="Sanchez A."/>
            <person name="Sanders M."/>
            <person name="Subramaniam C."/>
            <person name="Tay Y."/>
            <person name="Dear P."/>
            <person name="Doerig C."/>
            <person name="Gruber A."/>
            <person name="Parkinson J."/>
            <person name="Shirley M."/>
            <person name="Wan K.L."/>
            <person name="Berriman M."/>
            <person name="Tomley F."/>
            <person name="Pain A."/>
        </authorList>
    </citation>
    <scope>NUCLEOTIDE SEQUENCE</scope>
    <source>
        <strain evidence="2">Houghton</strain>
    </source>
</reference>
<dbReference type="EMBL" id="HG673221">
    <property type="protein sequence ID" value="CDI83106.1"/>
    <property type="molecule type" value="Genomic_DNA"/>
</dbReference>
<dbReference type="Gene3D" id="3.90.640.70">
    <property type="match status" value="4"/>
</dbReference>
<dbReference type="Pfam" id="PF10564">
    <property type="entry name" value="MAR_sialic_bdg"/>
    <property type="match status" value="4"/>
</dbReference>
<accession>U6GS94</accession>
<feature type="compositionally biased region" description="Acidic residues" evidence="1">
    <location>
        <begin position="69"/>
        <end position="80"/>
    </location>
</feature>
<evidence type="ECO:0000313" key="2">
    <source>
        <dbReference type="EMBL" id="CDI83106.1"/>
    </source>
</evidence>
<dbReference type="RefSeq" id="XP_013247717.1">
    <property type="nucleotide sequence ID" value="XM_013392263.1"/>
</dbReference>
<dbReference type="GeneID" id="25274908"/>
<feature type="compositionally biased region" description="Polar residues" evidence="1">
    <location>
        <begin position="213"/>
        <end position="225"/>
    </location>
</feature>
<feature type="region of interest" description="Disordered" evidence="1">
    <location>
        <begin position="197"/>
        <end position="225"/>
    </location>
</feature>
<protein>
    <submittedName>
        <fullName evidence="2">Microneme protein, putative</fullName>
    </submittedName>
</protein>
<sequence>KAREWRCYAQDALDFDISGNGCVDDCGNFTSCRGAVNGTSSTHLSRVGQLTDFMNSNRDFYCLSSTEEAPVESEDVDSAEASESTTLSSNPTSNLQSALDKVCAEEGKKACEQGLKAYCDADMFARHDVGTGSQRNREWRCYARESLDFGISGDGCVDDCGNATPCLGAVNGTSTTHLSRDAQVGSAINANKDEFCGRASESPAAPEESVEVQETTAPPSSGPSQLQEVLDNLCAEEGRRACQGGLSAYCEADMFARHDMGTEQQRTREWRCYAQPSLDFDISGDGCVDDCGNITSCLGAVNGTSTTHLSRNAQVASAIDANKGEFCGRTSESPAASEKEESVEVQGTTTTSPSGPLRMQNFVDEFCLEEAKRACQNGLSAYCDATVIARHDVGTEQQRTKEWRCYVIDSLDFDLSGDGCVDDCGNIISCHGAVNGTSTTHLTRDDAVNTAIDSKLDEFCNPTSESPEASEKKESVEVPETTALPSNPPSNLQALADGLCAEEGRKACGQGLQAY</sequence>
<gene>
    <name evidence="2" type="ORF">EAH_00068410</name>
</gene>
<dbReference type="OMA" id="TAEWRCY"/>
<name>U6GS94_EIMAC</name>
<evidence type="ECO:0000313" key="3">
    <source>
        <dbReference type="Proteomes" id="UP000018050"/>
    </source>
</evidence>
<feature type="region of interest" description="Disordered" evidence="1">
    <location>
        <begin position="68"/>
        <end position="93"/>
    </location>
</feature>
<dbReference type="Proteomes" id="UP000018050">
    <property type="component" value="Unassembled WGS sequence"/>
</dbReference>